<reference evidence="1" key="1">
    <citation type="submission" date="2015-07" db="EMBL/GenBank/DDBJ databases">
        <title>Adaptation to a free-living lifestyle via gene acquisitions in the diplomonad Trepomonas sp. PC1.</title>
        <authorList>
            <person name="Xu F."/>
            <person name="Jerlstrom-Hultqvist J."/>
            <person name="Kolisko M."/>
            <person name="Simpson A.G.B."/>
            <person name="Roger A.J."/>
            <person name="Svard S.G."/>
            <person name="Andersson J.O."/>
        </authorList>
    </citation>
    <scope>NUCLEOTIDE SEQUENCE</scope>
    <source>
        <strain evidence="1">PC1</strain>
    </source>
</reference>
<accession>A0A146K5J8</accession>
<dbReference type="Pfam" id="PF13306">
    <property type="entry name" value="LRR_5"/>
    <property type="match status" value="1"/>
</dbReference>
<name>A0A146K5J8_9EUKA</name>
<evidence type="ECO:0000313" key="1">
    <source>
        <dbReference type="EMBL" id="JAP90769.1"/>
    </source>
</evidence>
<dbReference type="InterPro" id="IPR026906">
    <property type="entry name" value="LRR_5"/>
</dbReference>
<dbReference type="InterPro" id="IPR032675">
    <property type="entry name" value="LRR_dom_sf"/>
</dbReference>
<dbReference type="AlphaFoldDB" id="A0A146K5J8"/>
<dbReference type="EMBL" id="GDID01005837">
    <property type="protein sequence ID" value="JAP90769.1"/>
    <property type="molecule type" value="Transcribed_RNA"/>
</dbReference>
<sequence>KTNFSFIRAPLLEIVKCNQFRETNVKNIFMPKLVKISSHGFYYSKLEDVDLPSLEELEQHAFSNNHFQTINLPKLTKMTFTNQFFNCKHLTNFVAKNVQTIPSYCFNGCSNLATLIAPVAIAQNYCLFDCENLQIASFQGDFDCFCRQCAKCFETLQNCLEKGEKYLLLEKITTQVQSWKILQQEFGEQQKEQIFLNRSVQKLQGWVSNAIRLELDGVE</sequence>
<dbReference type="Gene3D" id="3.80.10.10">
    <property type="entry name" value="Ribonuclease Inhibitor"/>
    <property type="match status" value="1"/>
</dbReference>
<feature type="non-terminal residue" evidence="1">
    <location>
        <position position="1"/>
    </location>
</feature>
<organism evidence="1">
    <name type="scientific">Trepomonas sp. PC1</name>
    <dbReference type="NCBI Taxonomy" id="1076344"/>
    <lineage>
        <taxon>Eukaryota</taxon>
        <taxon>Metamonada</taxon>
        <taxon>Diplomonadida</taxon>
        <taxon>Hexamitidae</taxon>
        <taxon>Hexamitinae</taxon>
        <taxon>Trepomonas</taxon>
    </lineage>
</organism>
<dbReference type="SUPFAM" id="SSF52058">
    <property type="entry name" value="L domain-like"/>
    <property type="match status" value="1"/>
</dbReference>
<gene>
    <name evidence="1" type="ORF">TPC1_17836</name>
</gene>
<protein>
    <submittedName>
        <fullName evidence="1">Leucine rich repeats-containing protein</fullName>
    </submittedName>
</protein>
<proteinExistence type="predicted"/>